<feature type="region of interest" description="Disordered" evidence="1">
    <location>
        <begin position="53"/>
        <end position="74"/>
    </location>
</feature>
<gene>
    <name evidence="2" type="ORF">J4E00_12690</name>
</gene>
<protein>
    <recommendedName>
        <fullName evidence="4">Amidohydrolase-related domain-containing protein</fullName>
    </recommendedName>
</protein>
<dbReference type="EMBL" id="JAGETZ010000005">
    <property type="protein sequence ID" value="MBO2009912.1"/>
    <property type="molecule type" value="Genomic_DNA"/>
</dbReference>
<evidence type="ECO:0008006" key="4">
    <source>
        <dbReference type="Google" id="ProtNLM"/>
    </source>
</evidence>
<dbReference type="SUPFAM" id="SSF51338">
    <property type="entry name" value="Composite domain of metallo-dependent hydrolases"/>
    <property type="match status" value="1"/>
</dbReference>
<accession>A0ABS3QF82</accession>
<dbReference type="Proteomes" id="UP000664369">
    <property type="component" value="Unassembled WGS sequence"/>
</dbReference>
<reference evidence="2 3" key="1">
    <citation type="submission" date="2021-03" db="EMBL/GenBank/DDBJ databases">
        <authorList>
            <person name="Kim M.K."/>
        </authorList>
    </citation>
    <scope>NUCLEOTIDE SEQUENCE [LARGE SCALE GENOMIC DNA]</scope>
    <source>
        <strain evidence="2 3">BT442</strain>
    </source>
</reference>
<dbReference type="RefSeq" id="WP_208175547.1">
    <property type="nucleotide sequence ID" value="NZ_JAGETZ010000005.1"/>
</dbReference>
<dbReference type="InterPro" id="IPR011059">
    <property type="entry name" value="Metal-dep_hydrolase_composite"/>
</dbReference>
<proteinExistence type="predicted"/>
<comment type="caution">
    <text evidence="2">The sequence shown here is derived from an EMBL/GenBank/DDBJ whole genome shotgun (WGS) entry which is preliminary data.</text>
</comment>
<evidence type="ECO:0000313" key="2">
    <source>
        <dbReference type="EMBL" id="MBO2009912.1"/>
    </source>
</evidence>
<organism evidence="2 3">
    <name type="scientific">Hymenobacter negativus</name>
    <dbReference type="NCBI Taxonomy" id="2795026"/>
    <lineage>
        <taxon>Bacteria</taxon>
        <taxon>Pseudomonadati</taxon>
        <taxon>Bacteroidota</taxon>
        <taxon>Cytophagia</taxon>
        <taxon>Cytophagales</taxon>
        <taxon>Hymenobacteraceae</taxon>
        <taxon>Hymenobacter</taxon>
    </lineage>
</organism>
<evidence type="ECO:0000313" key="3">
    <source>
        <dbReference type="Proteomes" id="UP000664369"/>
    </source>
</evidence>
<evidence type="ECO:0000256" key="1">
    <source>
        <dbReference type="SAM" id="MobiDB-lite"/>
    </source>
</evidence>
<feature type="compositionally biased region" description="Low complexity" evidence="1">
    <location>
        <begin position="62"/>
        <end position="74"/>
    </location>
</feature>
<sequence length="74" mass="8088">MGKQADAVIIDGNPPKQLRDLRRVPLVVKDGQPYEPAQMRKLADYQQWDFSSVAGSGQEPKTPTAPVAAVVRAE</sequence>
<keyword evidence="3" id="KW-1185">Reference proteome</keyword>
<dbReference type="Gene3D" id="2.30.40.10">
    <property type="entry name" value="Urease, subunit C, domain 1"/>
    <property type="match status" value="1"/>
</dbReference>
<name>A0ABS3QF82_9BACT</name>